<dbReference type="InterPro" id="IPR014729">
    <property type="entry name" value="Rossmann-like_a/b/a_fold"/>
</dbReference>
<comment type="caution">
    <text evidence="8">Lacks conserved residue(s) required for the propagation of feature annotation.</text>
</comment>
<reference evidence="10 12" key="2">
    <citation type="submission" date="2016-09" db="EMBL/GenBank/DDBJ databases">
        <authorList>
            <consortium name="Pathogen Informatics"/>
            <person name="Sun Q."/>
            <person name="Inoue M."/>
        </authorList>
    </citation>
    <scope>NUCLEOTIDE SEQUENCE [LARGE SCALE GENOMIC DNA]</scope>
    <source>
        <strain evidence="10 12">82C</strain>
    </source>
</reference>
<keyword evidence="2 8" id="KW-0963">Cytoplasm</keyword>
<gene>
    <name evidence="8 11" type="primary">tilS</name>
    <name evidence="11" type="ORF">SAMEA2297795_02448</name>
    <name evidence="10" type="ORF">SAMEA2297796_02238</name>
</gene>
<evidence type="ECO:0000256" key="2">
    <source>
        <dbReference type="ARBA" id="ARBA00022490"/>
    </source>
</evidence>
<dbReference type="GO" id="GO:0005524">
    <property type="term" value="F:ATP binding"/>
    <property type="evidence" value="ECO:0007669"/>
    <property type="project" value="UniProtKB-KW"/>
</dbReference>
<dbReference type="RefSeq" id="WP_069996386.1">
    <property type="nucleotide sequence ID" value="NZ_FMPG01000016.1"/>
</dbReference>
<dbReference type="InterPro" id="IPR012094">
    <property type="entry name" value="tRNA_Ile_lys_synt"/>
</dbReference>
<dbReference type="OrthoDB" id="9807403at2"/>
<dbReference type="InterPro" id="IPR012795">
    <property type="entry name" value="tRNA_Ile_lys_synt_N"/>
</dbReference>
<dbReference type="HAMAP" id="MF_01161">
    <property type="entry name" value="tRNA_Ile_lys_synt"/>
    <property type="match status" value="1"/>
</dbReference>
<dbReference type="SMART" id="SM00977">
    <property type="entry name" value="TilS_C"/>
    <property type="match status" value="1"/>
</dbReference>
<dbReference type="NCBIfam" id="TIGR02432">
    <property type="entry name" value="lysidine_TilS_N"/>
    <property type="match status" value="1"/>
</dbReference>
<evidence type="ECO:0000256" key="1">
    <source>
        <dbReference type="ARBA" id="ARBA00004496"/>
    </source>
</evidence>
<proteinExistence type="inferred from homology"/>
<evidence type="ECO:0000313" key="13">
    <source>
        <dbReference type="Proteomes" id="UP000095768"/>
    </source>
</evidence>
<feature type="domain" description="Lysidine-tRNA(Ile) synthetase C-terminal" evidence="9">
    <location>
        <begin position="356"/>
        <end position="424"/>
    </location>
</feature>
<evidence type="ECO:0000256" key="5">
    <source>
        <dbReference type="ARBA" id="ARBA00022741"/>
    </source>
</evidence>
<dbReference type="CDD" id="cd01992">
    <property type="entry name" value="TilS_N"/>
    <property type="match status" value="1"/>
</dbReference>
<sequence>MEVNTQGWTQDNHIVLAVSAGVDSMVLLHQLMTQLKDSYAQLTCLHVNHNVRDMAREEEAFLKQYCHKYKIPLYVKHLDLSSVIDKGNSIENEARIARYAWFDSMMESLNADVLLTAHHQDDQIETIFYRLMTGRSTRSSIGMSYLTARSGYKLCRPLLTIEKAEIRDYQARYNVQFYEDETNSQNQYVRNDIRNRILPDINNNEHLDVAQLIKLKEWHDEQRKEIDREAEHFISHFLQKNTDLQKYSVPRAQFLALRHSVRITVLDKVFDQLHVQPSFTEKTYNEWFHQLNSNLSQSRVYTTDKWIIHIAYDKFIIMANYDVSLSPIKIVQPGIYNYGHYHIDIKETISTIEYPLTIRTRKDGDKFVLNGINGHKKVSRLLIDHKIEHHERDQLPIIINANDEIIAVGTLYLQNKYSQTIFIKDLGEE</sequence>
<dbReference type="EMBL" id="FMPI01000020">
    <property type="protein sequence ID" value="SCT35214.1"/>
    <property type="molecule type" value="Genomic_DNA"/>
</dbReference>
<dbReference type="Pfam" id="PF11734">
    <property type="entry name" value="TilS_C"/>
    <property type="match status" value="1"/>
</dbReference>
<dbReference type="PANTHER" id="PTHR43033">
    <property type="entry name" value="TRNA(ILE)-LYSIDINE SYNTHASE-RELATED"/>
    <property type="match status" value="1"/>
</dbReference>
<keyword evidence="4 8" id="KW-0819">tRNA processing</keyword>
<evidence type="ECO:0000256" key="6">
    <source>
        <dbReference type="ARBA" id="ARBA00022840"/>
    </source>
</evidence>
<evidence type="ECO:0000256" key="7">
    <source>
        <dbReference type="ARBA" id="ARBA00048539"/>
    </source>
</evidence>
<dbReference type="Gene3D" id="3.40.50.620">
    <property type="entry name" value="HUPs"/>
    <property type="match status" value="1"/>
</dbReference>
<dbReference type="PANTHER" id="PTHR43033:SF1">
    <property type="entry name" value="TRNA(ILE)-LYSIDINE SYNTHASE-RELATED"/>
    <property type="match status" value="1"/>
</dbReference>
<evidence type="ECO:0000256" key="3">
    <source>
        <dbReference type="ARBA" id="ARBA00022598"/>
    </source>
</evidence>
<reference evidence="11 13" key="1">
    <citation type="submission" date="2016-09" db="EMBL/GenBank/DDBJ databases">
        <authorList>
            <consortium name="Pathogen Informatics"/>
        </authorList>
    </citation>
    <scope>NUCLEOTIDE SEQUENCE [LARGE SCALE GENOMIC DNA]</scope>
    <source>
        <strain evidence="11 13">82B</strain>
    </source>
</reference>
<dbReference type="GO" id="GO:0032267">
    <property type="term" value="F:tRNA(Ile)-lysidine synthase activity"/>
    <property type="evidence" value="ECO:0007669"/>
    <property type="project" value="UniProtKB-EC"/>
</dbReference>
<comment type="similarity">
    <text evidence="8">Belongs to the tRNA(Ile)-lysidine synthase family.</text>
</comment>
<keyword evidence="12" id="KW-1185">Reference proteome</keyword>
<evidence type="ECO:0000256" key="4">
    <source>
        <dbReference type="ARBA" id="ARBA00022694"/>
    </source>
</evidence>
<dbReference type="EC" id="6.3.4.19" evidence="8"/>
<evidence type="ECO:0000313" key="12">
    <source>
        <dbReference type="Proteomes" id="UP000095412"/>
    </source>
</evidence>
<dbReference type="Proteomes" id="UP000095768">
    <property type="component" value="Unassembled WGS sequence"/>
</dbReference>
<organism evidence="11 13">
    <name type="scientific">Staphylococcus caeli</name>
    <dbReference type="NCBI Taxonomy" id="2201815"/>
    <lineage>
        <taxon>Bacteria</taxon>
        <taxon>Bacillati</taxon>
        <taxon>Bacillota</taxon>
        <taxon>Bacilli</taxon>
        <taxon>Bacillales</taxon>
        <taxon>Staphylococcaceae</taxon>
        <taxon>Staphylococcus</taxon>
    </lineage>
</organism>
<dbReference type="NCBIfam" id="TIGR02433">
    <property type="entry name" value="lysidine_TilS_C"/>
    <property type="match status" value="1"/>
</dbReference>
<comment type="subcellular location">
    <subcellularLocation>
        <location evidence="1 8">Cytoplasm</location>
    </subcellularLocation>
</comment>
<evidence type="ECO:0000256" key="8">
    <source>
        <dbReference type="HAMAP-Rule" id="MF_01161"/>
    </source>
</evidence>
<dbReference type="EMBL" id="FMPG01000016">
    <property type="protein sequence ID" value="SCT40857.1"/>
    <property type="molecule type" value="Genomic_DNA"/>
</dbReference>
<accession>A0A1D4QJ04</accession>
<dbReference type="Pfam" id="PF01171">
    <property type="entry name" value="ATP_bind_3"/>
    <property type="match status" value="1"/>
</dbReference>
<dbReference type="InterPro" id="IPR012796">
    <property type="entry name" value="Lysidine-tRNA-synth_C"/>
</dbReference>
<dbReference type="SUPFAM" id="SSF52402">
    <property type="entry name" value="Adenine nucleotide alpha hydrolases-like"/>
    <property type="match status" value="1"/>
</dbReference>
<dbReference type="AlphaFoldDB" id="A0A1D4QJ04"/>
<evidence type="ECO:0000313" key="10">
    <source>
        <dbReference type="EMBL" id="SCT35214.1"/>
    </source>
</evidence>
<name>A0A1D4QJ04_9STAP</name>
<comment type="catalytic activity">
    <reaction evidence="7 8">
        <text>cytidine(34) in tRNA(Ile2) + L-lysine + ATP = lysidine(34) in tRNA(Ile2) + AMP + diphosphate + H(+)</text>
        <dbReference type="Rhea" id="RHEA:43744"/>
        <dbReference type="Rhea" id="RHEA-COMP:10625"/>
        <dbReference type="Rhea" id="RHEA-COMP:10670"/>
        <dbReference type="ChEBI" id="CHEBI:15378"/>
        <dbReference type="ChEBI" id="CHEBI:30616"/>
        <dbReference type="ChEBI" id="CHEBI:32551"/>
        <dbReference type="ChEBI" id="CHEBI:33019"/>
        <dbReference type="ChEBI" id="CHEBI:82748"/>
        <dbReference type="ChEBI" id="CHEBI:83665"/>
        <dbReference type="ChEBI" id="CHEBI:456215"/>
        <dbReference type="EC" id="6.3.4.19"/>
    </reaction>
</comment>
<keyword evidence="5" id="KW-0547">Nucleotide-binding</keyword>
<dbReference type="GO" id="GO:0005737">
    <property type="term" value="C:cytoplasm"/>
    <property type="evidence" value="ECO:0007669"/>
    <property type="project" value="UniProtKB-SubCell"/>
</dbReference>
<dbReference type="GO" id="GO:0006400">
    <property type="term" value="P:tRNA modification"/>
    <property type="evidence" value="ECO:0007669"/>
    <property type="project" value="UniProtKB-UniRule"/>
</dbReference>
<protein>
    <recommendedName>
        <fullName evidence="8">tRNA(Ile)-lysidine synthase</fullName>
        <ecNumber evidence="8">6.3.4.19</ecNumber>
    </recommendedName>
    <alternativeName>
        <fullName evidence="8">tRNA(Ile)-2-lysyl-cytidine synthase</fullName>
    </alternativeName>
    <alternativeName>
        <fullName evidence="8">tRNA(Ile)-lysidine synthetase</fullName>
    </alternativeName>
</protein>
<keyword evidence="3 8" id="KW-0436">Ligase</keyword>
<dbReference type="Proteomes" id="UP000095412">
    <property type="component" value="Unassembled WGS sequence"/>
</dbReference>
<evidence type="ECO:0000259" key="9">
    <source>
        <dbReference type="SMART" id="SM00977"/>
    </source>
</evidence>
<dbReference type="SUPFAM" id="SSF56037">
    <property type="entry name" value="PheT/TilS domain"/>
    <property type="match status" value="1"/>
</dbReference>
<evidence type="ECO:0000313" key="11">
    <source>
        <dbReference type="EMBL" id="SCT40857.1"/>
    </source>
</evidence>
<keyword evidence="6" id="KW-0067">ATP-binding</keyword>
<dbReference type="InterPro" id="IPR011063">
    <property type="entry name" value="TilS/TtcA_N"/>
</dbReference>
<comment type="function">
    <text evidence="8">Ligates lysine onto the cytidine present at position 34 of the AUA codon-specific tRNA(Ile) that contains the anticodon CAU, in an ATP-dependent manner. Cytidine is converted to lysidine, thus changing the amino acid specificity of the tRNA from methionine to isoleucine.</text>
</comment>